<dbReference type="GeneID" id="29557917"/>
<accession>A0ABQ0Q002</accession>
<dbReference type="EMBL" id="BAPF01000055">
    <property type="protein sequence ID" value="GBQ85794.1"/>
    <property type="molecule type" value="Genomic_DNA"/>
</dbReference>
<dbReference type="Proteomes" id="UP001065047">
    <property type="component" value="Unassembled WGS sequence"/>
</dbReference>
<gene>
    <name evidence="1" type="ORF">AA14337_3162</name>
</gene>
<dbReference type="RefSeq" id="WP_061506361.1">
    <property type="nucleotide sequence ID" value="NZ_BAPF01000055.1"/>
</dbReference>
<keyword evidence="2" id="KW-1185">Reference proteome</keyword>
<organism evidence="1 2">
    <name type="scientific">Acetobacter malorum DSM 14337</name>
    <dbReference type="NCBI Taxonomy" id="1307910"/>
    <lineage>
        <taxon>Bacteria</taxon>
        <taxon>Pseudomonadati</taxon>
        <taxon>Pseudomonadota</taxon>
        <taxon>Alphaproteobacteria</taxon>
        <taxon>Acetobacterales</taxon>
        <taxon>Acetobacteraceae</taxon>
        <taxon>Acetobacter</taxon>
    </lineage>
</organism>
<reference evidence="1" key="1">
    <citation type="submission" date="2013-04" db="EMBL/GenBank/DDBJ databases">
        <title>The genome sequencing project of 58 acetic acid bacteria.</title>
        <authorList>
            <person name="Okamoto-Kainuma A."/>
            <person name="Ishikawa M."/>
            <person name="Umino S."/>
            <person name="Koizumi Y."/>
            <person name="Shiwa Y."/>
            <person name="Yoshikawa H."/>
            <person name="Matsutani M."/>
            <person name="Matsushita K."/>
        </authorList>
    </citation>
    <scope>NUCLEOTIDE SEQUENCE</scope>
    <source>
        <strain evidence="1">DSM 14337</strain>
    </source>
</reference>
<evidence type="ECO:0000313" key="2">
    <source>
        <dbReference type="Proteomes" id="UP001065047"/>
    </source>
</evidence>
<sequence>MKTPEQAYEGEWDFNGSCAPAEGSAGIYGKFLGQQTFTLGCFQWIKRSRGNKLKQGKVQKRIKGFTSNPDEAYEKARQFCATMNSEQMAKKTTE</sequence>
<protein>
    <submittedName>
        <fullName evidence="1">Uncharacterized protein</fullName>
    </submittedName>
</protein>
<comment type="caution">
    <text evidence="1">The sequence shown here is derived from an EMBL/GenBank/DDBJ whole genome shotgun (WGS) entry which is preliminary data.</text>
</comment>
<proteinExistence type="predicted"/>
<name>A0ABQ0Q002_9PROT</name>
<evidence type="ECO:0000313" key="1">
    <source>
        <dbReference type="EMBL" id="GBQ85794.1"/>
    </source>
</evidence>